<protein>
    <submittedName>
        <fullName evidence="1">Uncharacterized protein</fullName>
    </submittedName>
</protein>
<proteinExistence type="predicted"/>
<sequence>MLLSRGLPHNNPALKARTPGRLRRFQHLLRHCVAAPARAGELEVFHPDITAWLVDAVIQDVAVR</sequence>
<keyword evidence="2" id="KW-1185">Reference proteome</keyword>
<comment type="caution">
    <text evidence="1">The sequence shown here is derived from an EMBL/GenBank/DDBJ whole genome shotgun (WGS) entry which is preliminary data.</text>
</comment>
<dbReference type="Proteomes" id="UP000245474">
    <property type="component" value="Unassembled WGS sequence"/>
</dbReference>
<reference evidence="1 2" key="1">
    <citation type="submission" date="2018-05" db="EMBL/GenBank/DDBJ databases">
        <title>Spiribacter halobius sp. nov., a moderately halophilic bacterium isolated from marine solar saltern.</title>
        <authorList>
            <person name="Zheng W.-S."/>
            <person name="Lu D.-C."/>
            <person name="Du Z.-J."/>
        </authorList>
    </citation>
    <scope>NUCLEOTIDE SEQUENCE [LARGE SCALE GENOMIC DNA]</scope>
    <source>
        <strain evidence="1 2">E85</strain>
    </source>
</reference>
<evidence type="ECO:0000313" key="2">
    <source>
        <dbReference type="Proteomes" id="UP000245474"/>
    </source>
</evidence>
<evidence type="ECO:0000313" key="1">
    <source>
        <dbReference type="EMBL" id="PWG61383.1"/>
    </source>
</evidence>
<name>A0A2U2MWZ5_9GAMM</name>
<dbReference type="RefSeq" id="WP_109679994.1">
    <property type="nucleotide sequence ID" value="NZ_CP086615.1"/>
</dbReference>
<accession>A0A2U2MWZ5</accession>
<dbReference type="EMBL" id="QFFI01000037">
    <property type="protein sequence ID" value="PWG61383.1"/>
    <property type="molecule type" value="Genomic_DNA"/>
</dbReference>
<dbReference type="AlphaFoldDB" id="A0A2U2MWZ5"/>
<organism evidence="1 2">
    <name type="scientific">Sediminicurvatus halobius</name>
    <dbReference type="NCBI Taxonomy" id="2182432"/>
    <lineage>
        <taxon>Bacteria</taxon>
        <taxon>Pseudomonadati</taxon>
        <taxon>Pseudomonadota</taxon>
        <taxon>Gammaproteobacteria</taxon>
        <taxon>Chromatiales</taxon>
        <taxon>Ectothiorhodospiraceae</taxon>
        <taxon>Sediminicurvatus</taxon>
    </lineage>
</organism>
<gene>
    <name evidence="1" type="ORF">DEM34_16840</name>
</gene>